<keyword evidence="6" id="KW-0539">Nucleus</keyword>
<dbReference type="EMBL" id="HG793127">
    <property type="protein sequence ID" value="CDK26573.1"/>
    <property type="molecule type" value="Genomic_DNA"/>
</dbReference>
<comment type="function">
    <text evidence="7">Functions as a component of the DNA-binding general transcription factor complex TFIID. Binding of TFIID to a promoter (with or without TATA element) is the initial step in pre-initiation complex (PIC) formation. TFIID plays a key role in the regulation of gene expression by RNA polymerase II through different activities such as transcription activator interaction, core promoter recognition and selectivity, TFIIA and TFIIB interaction, chromatin modification (histone acetylation by TAF1), facilitation of DNA opening and initiation of transcription.</text>
</comment>
<dbReference type="PANTHER" id="PTHR15138:SF14">
    <property type="entry name" value="TRANSCRIPTION INITIATION FACTOR TFIID SUBUNIT 4"/>
    <property type="match status" value="1"/>
</dbReference>
<dbReference type="CDD" id="cd08045">
    <property type="entry name" value="HFD_TAF4"/>
    <property type="match status" value="1"/>
</dbReference>
<feature type="region of interest" description="Disordered" evidence="9">
    <location>
        <begin position="1"/>
        <end position="112"/>
    </location>
</feature>
<dbReference type="OrthoDB" id="21060at2759"/>
<keyword evidence="12" id="KW-1185">Reference proteome</keyword>
<comment type="subcellular location">
    <subcellularLocation>
        <location evidence="1">Nucleus</location>
    </subcellularLocation>
</comment>
<dbReference type="GeneID" id="34519963"/>
<gene>
    <name evidence="11" type="ORF">KUCA_T00002545001</name>
</gene>
<organism evidence="11 12">
    <name type="scientific">Kuraishia capsulata CBS 1993</name>
    <dbReference type="NCBI Taxonomy" id="1382522"/>
    <lineage>
        <taxon>Eukaryota</taxon>
        <taxon>Fungi</taxon>
        <taxon>Dikarya</taxon>
        <taxon>Ascomycota</taxon>
        <taxon>Saccharomycotina</taxon>
        <taxon>Pichiomycetes</taxon>
        <taxon>Pichiales</taxon>
        <taxon>Pichiaceae</taxon>
        <taxon>Kuraishia</taxon>
    </lineage>
</organism>
<evidence type="ECO:0000313" key="11">
    <source>
        <dbReference type="EMBL" id="CDK26573.1"/>
    </source>
</evidence>
<evidence type="ECO:0000313" key="12">
    <source>
        <dbReference type="Proteomes" id="UP000019384"/>
    </source>
</evidence>
<keyword evidence="4" id="KW-0805">Transcription regulation</keyword>
<dbReference type="GO" id="GO:0061629">
    <property type="term" value="F:RNA polymerase II-specific DNA-binding transcription factor binding"/>
    <property type="evidence" value="ECO:0007669"/>
    <property type="project" value="EnsemblFungi"/>
</dbReference>
<evidence type="ECO:0000256" key="3">
    <source>
        <dbReference type="ARBA" id="ARBA00017306"/>
    </source>
</evidence>
<dbReference type="STRING" id="1382522.W6MKN5"/>
<proteinExistence type="inferred from homology"/>
<evidence type="ECO:0000256" key="5">
    <source>
        <dbReference type="ARBA" id="ARBA00023163"/>
    </source>
</evidence>
<accession>W6MKN5</accession>
<dbReference type="HOGENOM" id="CLU_036634_0_0_1"/>
<dbReference type="GO" id="GO:0006367">
    <property type="term" value="P:transcription initiation at RNA polymerase II promoter"/>
    <property type="evidence" value="ECO:0007669"/>
    <property type="project" value="TreeGrafter"/>
</dbReference>
<dbReference type="Pfam" id="PF05236">
    <property type="entry name" value="TAF4"/>
    <property type="match status" value="1"/>
</dbReference>
<name>W6MKN5_9ASCO</name>
<evidence type="ECO:0000256" key="8">
    <source>
        <dbReference type="ARBA" id="ARBA00031747"/>
    </source>
</evidence>
<evidence type="ECO:0000256" key="9">
    <source>
        <dbReference type="SAM" id="MobiDB-lite"/>
    </source>
</evidence>
<feature type="compositionally biased region" description="Basic and acidic residues" evidence="9">
    <location>
        <begin position="1"/>
        <end position="27"/>
    </location>
</feature>
<evidence type="ECO:0000256" key="4">
    <source>
        <dbReference type="ARBA" id="ARBA00023015"/>
    </source>
</evidence>
<sequence length="345" mass="37632">MSESGKRSSDSPEDPFAKRMKFDDLDLRIPSPIMTPSADPQTIRSMGSGASTPIPSSRPTPIPTSTHPSVSAAGTPQPVAATMAIPQSQQQTGLATQQPQTRPETNSDPDKLSDAIAAAGVDLKDEENRLSSTLQHQRRTNVSSLLHPTHLTIFMNKVLAQHGVRQQGLEYDTELLQLMSAACENFVSSIVTDSIILSRHRRRPIKSKKVQGTAPRSDVSKALRDMATRQKDSEEKRAQRRIALGVDASGEDVKKVGAEETLHRAANATAAMMTAGKKKKKYSWMSAEADAPKSNSVLARGDNGIRYREAREEKEVVLRDLLAAMESRRVGVDKALVKGYAKLKD</sequence>
<keyword evidence="5" id="KW-0804">Transcription</keyword>
<dbReference type="InterPro" id="IPR045144">
    <property type="entry name" value="TAF4"/>
</dbReference>
<dbReference type="PANTHER" id="PTHR15138">
    <property type="entry name" value="TRANSCRIPTION INITIATION FACTOR TFIID SUBUNIT 4"/>
    <property type="match status" value="1"/>
</dbReference>
<reference evidence="11" key="1">
    <citation type="submission" date="2013-12" db="EMBL/GenBank/DDBJ databases">
        <authorList>
            <person name="Genoscope - CEA"/>
        </authorList>
    </citation>
    <scope>NUCLEOTIDE SEQUENCE</scope>
    <source>
        <strain evidence="11">CBS 1993</strain>
    </source>
</reference>
<feature type="domain" description="Transcription initiation factor TFIID component TAF4 C-terminal" evidence="10">
    <location>
        <begin position="112"/>
        <end position="340"/>
    </location>
</feature>
<evidence type="ECO:0000256" key="6">
    <source>
        <dbReference type="ARBA" id="ARBA00023242"/>
    </source>
</evidence>
<evidence type="ECO:0000259" key="10">
    <source>
        <dbReference type="Pfam" id="PF05236"/>
    </source>
</evidence>
<comment type="similarity">
    <text evidence="2">Belongs to the TAF4 family.</text>
</comment>
<dbReference type="GO" id="GO:0045944">
    <property type="term" value="P:positive regulation of transcription by RNA polymerase II"/>
    <property type="evidence" value="ECO:0007669"/>
    <property type="project" value="EnsemblFungi"/>
</dbReference>
<reference evidence="11" key="2">
    <citation type="submission" date="2014-02" db="EMBL/GenBank/DDBJ databases">
        <title>Complete DNA sequence of /Kuraishia capsulata/ illustrates novel genomic features among budding yeasts (/Saccharomycotina/).</title>
        <authorList>
            <person name="Morales L."/>
            <person name="Noel B."/>
            <person name="Porcel B."/>
            <person name="Marcet-Houben M."/>
            <person name="Hullo M-F."/>
            <person name="Sacerdot C."/>
            <person name="Tekaia F."/>
            <person name="Leh-Louis V."/>
            <person name="Despons L."/>
            <person name="Khanna V."/>
            <person name="Aury J-M."/>
            <person name="Barbe V."/>
            <person name="Couloux A."/>
            <person name="Labadie K."/>
            <person name="Pelletier E."/>
            <person name="Souciet J-L."/>
            <person name="Boekhout T."/>
            <person name="Gabaldon T."/>
            <person name="Wincker P."/>
            <person name="Dujon B."/>
        </authorList>
    </citation>
    <scope>NUCLEOTIDE SEQUENCE</scope>
    <source>
        <strain evidence="11">CBS 1993</strain>
    </source>
</reference>
<dbReference type="GO" id="GO:0003677">
    <property type="term" value="F:DNA binding"/>
    <property type="evidence" value="ECO:0007669"/>
    <property type="project" value="EnsemblFungi"/>
</dbReference>
<evidence type="ECO:0000256" key="2">
    <source>
        <dbReference type="ARBA" id="ARBA00006178"/>
    </source>
</evidence>
<dbReference type="GO" id="GO:0016251">
    <property type="term" value="F:RNA polymerase II general transcription initiation factor activity"/>
    <property type="evidence" value="ECO:0007669"/>
    <property type="project" value="TreeGrafter"/>
</dbReference>
<dbReference type="InterPro" id="IPR007900">
    <property type="entry name" value="TAF4_C"/>
</dbReference>
<feature type="compositionally biased region" description="Polar residues" evidence="9">
    <location>
        <begin position="38"/>
        <end position="50"/>
    </location>
</feature>
<feature type="compositionally biased region" description="Low complexity" evidence="9">
    <location>
        <begin position="87"/>
        <end position="101"/>
    </location>
</feature>
<dbReference type="GO" id="GO:0005669">
    <property type="term" value="C:transcription factor TFIID complex"/>
    <property type="evidence" value="ECO:0007669"/>
    <property type="project" value="EnsemblFungi"/>
</dbReference>
<dbReference type="Proteomes" id="UP000019384">
    <property type="component" value="Unassembled WGS sequence"/>
</dbReference>
<dbReference type="RefSeq" id="XP_022458575.1">
    <property type="nucleotide sequence ID" value="XM_022602807.1"/>
</dbReference>
<evidence type="ECO:0000256" key="7">
    <source>
        <dbReference type="ARBA" id="ARBA00025346"/>
    </source>
</evidence>
<protein>
    <recommendedName>
        <fullName evidence="3">Transcription initiation factor TFIID subunit 4</fullName>
    </recommendedName>
    <alternativeName>
        <fullName evidence="8">TBP-associated factor 4</fullName>
    </alternativeName>
</protein>
<dbReference type="GO" id="GO:0003682">
    <property type="term" value="F:chromatin binding"/>
    <property type="evidence" value="ECO:0007669"/>
    <property type="project" value="EnsemblFungi"/>
</dbReference>
<dbReference type="AlphaFoldDB" id="W6MKN5"/>
<evidence type="ECO:0000256" key="1">
    <source>
        <dbReference type="ARBA" id="ARBA00004123"/>
    </source>
</evidence>